<name>A0A220VFV4_9GAMM</name>
<dbReference type="Pfam" id="PF00126">
    <property type="entry name" value="HTH_1"/>
    <property type="match status" value="1"/>
</dbReference>
<reference evidence="6 7" key="1">
    <citation type="journal article" date="2016" name="Int. J. Syst. Evol. Microbiol.">
        <title>Paraphotobacterium marinum gen. nov., sp. nov., a member of the family Vibrionaceae, isolated from surface seawater.</title>
        <authorList>
            <person name="Huang Z."/>
            <person name="Dong C."/>
            <person name="Shao Z."/>
        </authorList>
    </citation>
    <scope>NUCLEOTIDE SEQUENCE [LARGE SCALE GENOMIC DNA]</scope>
    <source>
        <strain evidence="6 7">NSCS20N07D</strain>
    </source>
</reference>
<sequence>MKMLDDINLFRFIVDSGSVLAASEKLNIPHKTLSRRIQILEDTINIRLFHRSPRKLILTEAGKKLYSTCSPLINKLTYHTEYIVNETKSSQGTLKICCPQILINFGFHQYLSKFLSLEPHINLLVEATTDADSVNTLEWDAVIMEGPLRSSSNIARKIGAFSYILVASPEYLQNKPPINTPLDLECHDLLKSKSFLNWDLSSKNQEQYKVKNEPRLLMSELTGVKSSCLDALGIALLPSWAVKLEVKNGHLEQILPHWCCDTKELFLIYGHREHQPQKLVQFIDFIKSCTLFST</sequence>
<dbReference type="GO" id="GO:0006351">
    <property type="term" value="P:DNA-templated transcription"/>
    <property type="evidence" value="ECO:0007669"/>
    <property type="project" value="TreeGrafter"/>
</dbReference>
<dbReference type="InterPro" id="IPR036388">
    <property type="entry name" value="WH-like_DNA-bd_sf"/>
</dbReference>
<keyword evidence="4" id="KW-0804">Transcription</keyword>
<protein>
    <submittedName>
        <fullName evidence="6">LysR family transcriptional regulator</fullName>
    </submittedName>
</protein>
<dbReference type="PROSITE" id="PS50931">
    <property type="entry name" value="HTH_LYSR"/>
    <property type="match status" value="1"/>
</dbReference>
<dbReference type="GO" id="GO:0043565">
    <property type="term" value="F:sequence-specific DNA binding"/>
    <property type="evidence" value="ECO:0007669"/>
    <property type="project" value="TreeGrafter"/>
</dbReference>
<dbReference type="GO" id="GO:0003700">
    <property type="term" value="F:DNA-binding transcription factor activity"/>
    <property type="evidence" value="ECO:0007669"/>
    <property type="project" value="InterPro"/>
</dbReference>
<keyword evidence="3" id="KW-0238">DNA-binding</keyword>
<dbReference type="CDD" id="cd08422">
    <property type="entry name" value="PBP2_CrgA_like"/>
    <property type="match status" value="1"/>
</dbReference>
<dbReference type="PANTHER" id="PTHR30537:SF5">
    <property type="entry name" value="HTH-TYPE TRANSCRIPTIONAL ACTIVATOR TTDR-RELATED"/>
    <property type="match status" value="1"/>
</dbReference>
<dbReference type="RefSeq" id="WP_089074153.1">
    <property type="nucleotide sequence ID" value="NZ_CBCSAM010000002.1"/>
</dbReference>
<evidence type="ECO:0000313" key="7">
    <source>
        <dbReference type="Proteomes" id="UP000242175"/>
    </source>
</evidence>
<dbReference type="InterPro" id="IPR000847">
    <property type="entry name" value="LysR_HTH_N"/>
</dbReference>
<organism evidence="6 7">
    <name type="scientific">Paraphotobacterium marinum</name>
    <dbReference type="NCBI Taxonomy" id="1755811"/>
    <lineage>
        <taxon>Bacteria</taxon>
        <taxon>Pseudomonadati</taxon>
        <taxon>Pseudomonadota</taxon>
        <taxon>Gammaproteobacteria</taxon>
        <taxon>Vibrionales</taxon>
        <taxon>Vibrionaceae</taxon>
        <taxon>Paraphotobacterium</taxon>
    </lineage>
</organism>
<dbReference type="Proteomes" id="UP000242175">
    <property type="component" value="Chromosome small"/>
</dbReference>
<gene>
    <name evidence="6" type="ORF">CF386_09240</name>
</gene>
<accession>A0A220VFV4</accession>
<dbReference type="SUPFAM" id="SSF46785">
    <property type="entry name" value="Winged helix' DNA-binding domain"/>
    <property type="match status" value="1"/>
</dbReference>
<dbReference type="InterPro" id="IPR005119">
    <property type="entry name" value="LysR_subst-bd"/>
</dbReference>
<dbReference type="SUPFAM" id="SSF53850">
    <property type="entry name" value="Periplasmic binding protein-like II"/>
    <property type="match status" value="1"/>
</dbReference>
<comment type="similarity">
    <text evidence="1">Belongs to the LysR transcriptional regulatory family.</text>
</comment>
<evidence type="ECO:0000256" key="4">
    <source>
        <dbReference type="ARBA" id="ARBA00023163"/>
    </source>
</evidence>
<dbReference type="Gene3D" id="3.40.190.290">
    <property type="match status" value="1"/>
</dbReference>
<evidence type="ECO:0000256" key="1">
    <source>
        <dbReference type="ARBA" id="ARBA00009437"/>
    </source>
</evidence>
<dbReference type="AlphaFoldDB" id="A0A220VFV4"/>
<dbReference type="Gene3D" id="1.10.10.10">
    <property type="entry name" value="Winged helix-like DNA-binding domain superfamily/Winged helix DNA-binding domain"/>
    <property type="match status" value="1"/>
</dbReference>
<keyword evidence="7" id="KW-1185">Reference proteome</keyword>
<dbReference type="PANTHER" id="PTHR30537">
    <property type="entry name" value="HTH-TYPE TRANSCRIPTIONAL REGULATOR"/>
    <property type="match status" value="1"/>
</dbReference>
<proteinExistence type="inferred from homology"/>
<dbReference type="InterPro" id="IPR036390">
    <property type="entry name" value="WH_DNA-bd_sf"/>
</dbReference>
<evidence type="ECO:0000259" key="5">
    <source>
        <dbReference type="PROSITE" id="PS50931"/>
    </source>
</evidence>
<keyword evidence="2" id="KW-0805">Transcription regulation</keyword>
<dbReference type="OrthoDB" id="5671700at2"/>
<evidence type="ECO:0000256" key="2">
    <source>
        <dbReference type="ARBA" id="ARBA00023015"/>
    </source>
</evidence>
<dbReference type="InterPro" id="IPR058163">
    <property type="entry name" value="LysR-type_TF_proteobact-type"/>
</dbReference>
<evidence type="ECO:0000256" key="3">
    <source>
        <dbReference type="ARBA" id="ARBA00023125"/>
    </source>
</evidence>
<dbReference type="KEGG" id="pmai:CF386_09240"/>
<dbReference type="Pfam" id="PF03466">
    <property type="entry name" value="LysR_substrate"/>
    <property type="match status" value="1"/>
</dbReference>
<dbReference type="EMBL" id="CP022356">
    <property type="protein sequence ID" value="ASK79245.1"/>
    <property type="molecule type" value="Genomic_DNA"/>
</dbReference>
<evidence type="ECO:0000313" key="6">
    <source>
        <dbReference type="EMBL" id="ASK79245.1"/>
    </source>
</evidence>
<feature type="domain" description="HTH lysR-type" evidence="5">
    <location>
        <begin position="1"/>
        <end position="59"/>
    </location>
</feature>